<evidence type="ECO:0000313" key="6">
    <source>
        <dbReference type="EMBL" id="SFO92487.1"/>
    </source>
</evidence>
<accession>A0A1I5L5B1</accession>
<keyword evidence="1" id="KW-0805">Transcription regulation</keyword>
<dbReference type="InterPro" id="IPR050397">
    <property type="entry name" value="Env_Response_Regulators"/>
</dbReference>
<evidence type="ECO:0000256" key="3">
    <source>
        <dbReference type="ARBA" id="ARBA00023163"/>
    </source>
</evidence>
<reference evidence="6 7" key="1">
    <citation type="submission" date="2016-10" db="EMBL/GenBank/DDBJ databases">
        <authorList>
            <person name="de Groot N.N."/>
        </authorList>
    </citation>
    <scope>NUCLEOTIDE SEQUENCE [LARGE SCALE GENOMIC DNA]</scope>
    <source>
        <strain evidence="6 7">EP1-55-1</strain>
    </source>
</reference>
<dbReference type="EMBL" id="FOXB01000002">
    <property type="protein sequence ID" value="SFO92487.1"/>
    <property type="molecule type" value="Genomic_DNA"/>
</dbReference>
<keyword evidence="2" id="KW-0238">DNA-binding</keyword>
<dbReference type="CDD" id="cd00038">
    <property type="entry name" value="CAP_ED"/>
    <property type="match status" value="1"/>
</dbReference>
<dbReference type="Gene3D" id="1.10.10.10">
    <property type="entry name" value="Winged helix-like DNA-binding domain superfamily/Winged helix DNA-binding domain"/>
    <property type="match status" value="1"/>
</dbReference>
<dbReference type="GO" id="GO:0003677">
    <property type="term" value="F:DNA binding"/>
    <property type="evidence" value="ECO:0007669"/>
    <property type="project" value="UniProtKB-KW"/>
</dbReference>
<dbReference type="PROSITE" id="PS51063">
    <property type="entry name" value="HTH_CRP_2"/>
    <property type="match status" value="1"/>
</dbReference>
<dbReference type="Gene3D" id="2.60.120.10">
    <property type="entry name" value="Jelly Rolls"/>
    <property type="match status" value="1"/>
</dbReference>
<dbReference type="InterPro" id="IPR036388">
    <property type="entry name" value="WH-like_DNA-bd_sf"/>
</dbReference>
<dbReference type="PANTHER" id="PTHR24567">
    <property type="entry name" value="CRP FAMILY TRANSCRIPTIONAL REGULATORY PROTEIN"/>
    <property type="match status" value="1"/>
</dbReference>
<dbReference type="RefSeq" id="WP_218147896.1">
    <property type="nucleotide sequence ID" value="NZ_FOXB01000002.1"/>
</dbReference>
<keyword evidence="7" id="KW-1185">Reference proteome</keyword>
<feature type="domain" description="Cyclic nucleotide-binding" evidence="4">
    <location>
        <begin position="17"/>
        <end position="137"/>
    </location>
</feature>
<evidence type="ECO:0000259" key="4">
    <source>
        <dbReference type="PROSITE" id="PS50042"/>
    </source>
</evidence>
<dbReference type="InterPro" id="IPR014710">
    <property type="entry name" value="RmlC-like_jellyroll"/>
</dbReference>
<evidence type="ECO:0000313" key="7">
    <source>
        <dbReference type="Proteomes" id="UP000199227"/>
    </source>
</evidence>
<dbReference type="AlphaFoldDB" id="A0A1I5L5B1"/>
<dbReference type="SMART" id="SM00100">
    <property type="entry name" value="cNMP"/>
    <property type="match status" value="1"/>
</dbReference>
<proteinExistence type="predicted"/>
<gene>
    <name evidence="6" type="ORF">SAMN05216234_10247</name>
</gene>
<dbReference type="GO" id="GO:0003700">
    <property type="term" value="F:DNA-binding transcription factor activity"/>
    <property type="evidence" value="ECO:0007669"/>
    <property type="project" value="TreeGrafter"/>
</dbReference>
<dbReference type="SUPFAM" id="SSF46785">
    <property type="entry name" value="Winged helix' DNA-binding domain"/>
    <property type="match status" value="1"/>
</dbReference>
<dbReference type="Proteomes" id="UP000199227">
    <property type="component" value="Unassembled WGS sequence"/>
</dbReference>
<sequence>MSSNIPLIKGILKDFFLFTHLDEEKLNSLVSISSLVEYKKESILFFEGEEPKSLIILIDGILKVYKTDLKGNKVILHRFYPVDLIAELVNIEHMNYPASGEFETDGKAILINYKEFEKKFLKDPEVSFAFIKSLSKKIKYLENVIATNLVMNSTARVAKFICEHGHEISKLKKSMIAADLNMAPETLSRILKKLSTLKLIEREKDEIIILDKEGLTTFYL</sequence>
<keyword evidence="3" id="KW-0804">Transcription</keyword>
<feature type="domain" description="HTH crp-type" evidence="5">
    <location>
        <begin position="151"/>
        <end position="213"/>
    </location>
</feature>
<dbReference type="InterPro" id="IPR000595">
    <property type="entry name" value="cNMP-bd_dom"/>
</dbReference>
<protein>
    <submittedName>
        <fullName evidence="6">CRP/FNR family transcriptional regulator, anaerobic regulatory protein</fullName>
    </submittedName>
</protein>
<evidence type="ECO:0000256" key="2">
    <source>
        <dbReference type="ARBA" id="ARBA00023125"/>
    </source>
</evidence>
<dbReference type="InterPro" id="IPR018490">
    <property type="entry name" value="cNMP-bd_dom_sf"/>
</dbReference>
<name>A0A1I5L5B1_9BACT</name>
<dbReference type="Pfam" id="PF13545">
    <property type="entry name" value="HTH_Crp_2"/>
    <property type="match status" value="1"/>
</dbReference>
<dbReference type="SMART" id="SM00419">
    <property type="entry name" value="HTH_CRP"/>
    <property type="match status" value="1"/>
</dbReference>
<organism evidence="6 7">
    <name type="scientific">Hydrogenimonas thermophila</name>
    <dbReference type="NCBI Taxonomy" id="223786"/>
    <lineage>
        <taxon>Bacteria</taxon>
        <taxon>Pseudomonadati</taxon>
        <taxon>Campylobacterota</taxon>
        <taxon>Epsilonproteobacteria</taxon>
        <taxon>Campylobacterales</taxon>
        <taxon>Hydrogenimonadaceae</taxon>
        <taxon>Hydrogenimonas</taxon>
    </lineage>
</organism>
<dbReference type="GO" id="GO:0005829">
    <property type="term" value="C:cytosol"/>
    <property type="evidence" value="ECO:0007669"/>
    <property type="project" value="TreeGrafter"/>
</dbReference>
<dbReference type="PROSITE" id="PS50042">
    <property type="entry name" value="CNMP_BINDING_3"/>
    <property type="match status" value="1"/>
</dbReference>
<dbReference type="Pfam" id="PF00027">
    <property type="entry name" value="cNMP_binding"/>
    <property type="match status" value="1"/>
</dbReference>
<evidence type="ECO:0000256" key="1">
    <source>
        <dbReference type="ARBA" id="ARBA00023015"/>
    </source>
</evidence>
<dbReference type="SUPFAM" id="SSF51206">
    <property type="entry name" value="cAMP-binding domain-like"/>
    <property type="match status" value="1"/>
</dbReference>
<dbReference type="InterPro" id="IPR012318">
    <property type="entry name" value="HTH_CRP"/>
</dbReference>
<dbReference type="STRING" id="223786.SAMN05216234_10247"/>
<dbReference type="InterPro" id="IPR036390">
    <property type="entry name" value="WH_DNA-bd_sf"/>
</dbReference>
<evidence type="ECO:0000259" key="5">
    <source>
        <dbReference type="PROSITE" id="PS51063"/>
    </source>
</evidence>
<dbReference type="PANTHER" id="PTHR24567:SF26">
    <property type="entry name" value="REGULATORY PROTEIN YEIL"/>
    <property type="match status" value="1"/>
</dbReference>